<feature type="compositionally biased region" description="Acidic residues" evidence="1">
    <location>
        <begin position="43"/>
        <end position="59"/>
    </location>
</feature>
<evidence type="ECO:0000313" key="4">
    <source>
        <dbReference type="Proteomes" id="UP000504636"/>
    </source>
</evidence>
<dbReference type="PANTHER" id="PTHR46411">
    <property type="entry name" value="FAMILY ATPASE, PUTATIVE-RELATED"/>
    <property type="match status" value="1"/>
</dbReference>
<reference evidence="5" key="3">
    <citation type="submission" date="2025-04" db="UniProtKB">
        <authorList>
            <consortium name="RefSeq"/>
        </authorList>
    </citation>
    <scope>IDENTIFICATION</scope>
    <source>
        <strain evidence="5">CBS 304.34</strain>
    </source>
</reference>
<dbReference type="GO" id="GO:0005524">
    <property type="term" value="F:ATP binding"/>
    <property type="evidence" value="ECO:0007669"/>
    <property type="project" value="InterPro"/>
</dbReference>
<dbReference type="Pfam" id="PF22942">
    <property type="entry name" value="DUF7025"/>
    <property type="match status" value="1"/>
</dbReference>
<name>A0A6A6Z999_9PEZI</name>
<feature type="compositionally biased region" description="Basic residues" evidence="1">
    <location>
        <begin position="29"/>
        <end position="38"/>
    </location>
</feature>
<feature type="region of interest" description="Disordered" evidence="1">
    <location>
        <begin position="399"/>
        <end position="449"/>
    </location>
</feature>
<dbReference type="InterPro" id="IPR027417">
    <property type="entry name" value="P-loop_NTPase"/>
</dbReference>
<dbReference type="Gene3D" id="3.40.50.300">
    <property type="entry name" value="P-loop containing nucleotide triphosphate hydrolases"/>
    <property type="match status" value="1"/>
</dbReference>
<feature type="domain" description="AAA+ ATPase" evidence="2">
    <location>
        <begin position="571"/>
        <end position="696"/>
    </location>
</feature>
<feature type="compositionally biased region" description="Acidic residues" evidence="1">
    <location>
        <begin position="407"/>
        <end position="429"/>
    </location>
</feature>
<dbReference type="EMBL" id="MU003692">
    <property type="protein sequence ID" value="KAF2817378.1"/>
    <property type="molecule type" value="Genomic_DNA"/>
</dbReference>
<dbReference type="SMART" id="SM00382">
    <property type="entry name" value="AAA"/>
    <property type="match status" value="1"/>
</dbReference>
<dbReference type="SUPFAM" id="SSF52540">
    <property type="entry name" value="P-loop containing nucleoside triphosphate hydrolases"/>
    <property type="match status" value="1"/>
</dbReference>
<dbReference type="InterPro" id="IPR003593">
    <property type="entry name" value="AAA+_ATPase"/>
</dbReference>
<feature type="compositionally biased region" description="Acidic residues" evidence="1">
    <location>
        <begin position="8"/>
        <end position="25"/>
    </location>
</feature>
<evidence type="ECO:0000259" key="2">
    <source>
        <dbReference type="SMART" id="SM00382"/>
    </source>
</evidence>
<gene>
    <name evidence="3 5" type="ORF">BDZ99DRAFT_405003</name>
</gene>
<dbReference type="InterPro" id="IPR003959">
    <property type="entry name" value="ATPase_AAA_core"/>
</dbReference>
<dbReference type="Pfam" id="PF23232">
    <property type="entry name" value="AAA_lid_13"/>
    <property type="match status" value="1"/>
</dbReference>
<dbReference type="OrthoDB" id="10042665at2759"/>
<evidence type="ECO:0000313" key="3">
    <source>
        <dbReference type="EMBL" id="KAF2817378.1"/>
    </source>
</evidence>
<reference evidence="3 5" key="1">
    <citation type="journal article" date="2020" name="Stud. Mycol.">
        <title>101 Dothideomycetes genomes: a test case for predicting lifestyles and emergence of pathogens.</title>
        <authorList>
            <person name="Haridas S."/>
            <person name="Albert R."/>
            <person name="Binder M."/>
            <person name="Bloem J."/>
            <person name="Labutti K."/>
            <person name="Salamov A."/>
            <person name="Andreopoulos B."/>
            <person name="Baker S."/>
            <person name="Barry K."/>
            <person name="Bills G."/>
            <person name="Bluhm B."/>
            <person name="Cannon C."/>
            <person name="Castanera R."/>
            <person name="Culley D."/>
            <person name="Daum C."/>
            <person name="Ezra D."/>
            <person name="Gonzalez J."/>
            <person name="Henrissat B."/>
            <person name="Kuo A."/>
            <person name="Liang C."/>
            <person name="Lipzen A."/>
            <person name="Lutzoni F."/>
            <person name="Magnuson J."/>
            <person name="Mondo S."/>
            <person name="Nolan M."/>
            <person name="Ohm R."/>
            <person name="Pangilinan J."/>
            <person name="Park H.-J."/>
            <person name="Ramirez L."/>
            <person name="Alfaro M."/>
            <person name="Sun H."/>
            <person name="Tritt A."/>
            <person name="Yoshinaga Y."/>
            <person name="Zwiers L.-H."/>
            <person name="Turgeon B."/>
            <person name="Goodwin S."/>
            <person name="Spatafora J."/>
            <person name="Crous P."/>
            <person name="Grigoriev I."/>
        </authorList>
    </citation>
    <scope>NUCLEOTIDE SEQUENCE</scope>
    <source>
        <strain evidence="3 5">CBS 304.34</strain>
    </source>
</reference>
<dbReference type="GO" id="GO:0016887">
    <property type="term" value="F:ATP hydrolysis activity"/>
    <property type="evidence" value="ECO:0007669"/>
    <property type="project" value="InterPro"/>
</dbReference>
<accession>A0A6A6Z999</accession>
<evidence type="ECO:0000256" key="1">
    <source>
        <dbReference type="SAM" id="MobiDB-lite"/>
    </source>
</evidence>
<protein>
    <submittedName>
        <fullName evidence="3 5">P-loop containing nucleoside triphosphate hydrolase protein</fullName>
    </submittedName>
</protein>
<dbReference type="Pfam" id="PF00004">
    <property type="entry name" value="AAA"/>
    <property type="match status" value="1"/>
</dbReference>
<proteinExistence type="predicted"/>
<evidence type="ECO:0000313" key="5">
    <source>
        <dbReference type="RefSeq" id="XP_033584342.1"/>
    </source>
</evidence>
<keyword evidence="4" id="KW-1185">Reference proteome</keyword>
<sequence length="793" mass="90590">MRYADSSDSSDSDSDSESSDEEEEEEPRRRHRRPKKSRRAAEPESETEDGLDDAVEEDEGTRLRNEIATLQLQLQQQQLNAAIGGGSRRKRAAFKRVDQLWDSTIHNYKLTESAEDQVDEFNEYVFTVRRKFDWENKYRNTVVDIKSKPLRDALGEVMKDVKGVSLVEEQPSVDPNMLFLYLEEIKAHYKKTLKAQLKKEKKRKLKKKLSLQIAHCKLLVTYINEDYEETKKTLYPMLKAGNITFELLWALFKPNSLAYTATYGSVDDPRCFKVDYANKESSFIRGEWYCIEGRYLEYDGKHFGLGDFEVHVESFKGPRKITSLTTYPLKYHKDPEGLKKQLVERGKRFVAMQGMNYRFHKGLAFQKKKKAVAKVNINGRVMVDPAIFRRINPNYPISLIKPKDTEDPFNDSESDDCSDCCDSSDEDGPAEGGEGPLNYNESKEERERTRTKVVFDKDDKVHVITVPVDEDGKEIQVEKLDSIETKEGVKTHQFSEEELLIASPVVLGFAFSEKLWLEFSLSGIRDIEWNEGAFSSLVLPAAHKSIVKGMVSSHKFHAAETIDDVVQGKGRGLVFVLHGPPGVGKTLTAEGIAEYLKCPLYAVSAGELGTDSRVLEHELQKIMDIAHSWGAVLLLDEADVFLEKREVHDIHRNALVSIFLRLLEYFQGILFLTTNRVETFDDAFQSRIHMPLRYGELTPKAKKEIWKTFVEKVRVVEGLQVTPFGEKDFDALARNNLNGRQIKNAVRTAQSLAISEQESFSLEHIKRVLEVAEDFDHDLKGGTGYLDAMRSYT</sequence>
<dbReference type="RefSeq" id="XP_033584342.1">
    <property type="nucleotide sequence ID" value="XM_033716413.1"/>
</dbReference>
<keyword evidence="3 5" id="KW-0378">Hydrolase</keyword>
<reference evidence="5" key="2">
    <citation type="submission" date="2020-04" db="EMBL/GenBank/DDBJ databases">
        <authorList>
            <consortium name="NCBI Genome Project"/>
        </authorList>
    </citation>
    <scope>NUCLEOTIDE SEQUENCE</scope>
    <source>
        <strain evidence="5">CBS 304.34</strain>
    </source>
</reference>
<dbReference type="Proteomes" id="UP000504636">
    <property type="component" value="Unplaced"/>
</dbReference>
<dbReference type="CDD" id="cd19481">
    <property type="entry name" value="RecA-like_protease"/>
    <property type="match status" value="1"/>
</dbReference>
<feature type="region of interest" description="Disordered" evidence="1">
    <location>
        <begin position="1"/>
        <end position="59"/>
    </location>
</feature>
<organism evidence="3">
    <name type="scientific">Mytilinidion resinicola</name>
    <dbReference type="NCBI Taxonomy" id="574789"/>
    <lineage>
        <taxon>Eukaryota</taxon>
        <taxon>Fungi</taxon>
        <taxon>Dikarya</taxon>
        <taxon>Ascomycota</taxon>
        <taxon>Pezizomycotina</taxon>
        <taxon>Dothideomycetes</taxon>
        <taxon>Pleosporomycetidae</taxon>
        <taxon>Mytilinidiales</taxon>
        <taxon>Mytilinidiaceae</taxon>
        <taxon>Mytilinidion</taxon>
    </lineage>
</organism>
<dbReference type="GeneID" id="54457306"/>
<dbReference type="PANTHER" id="PTHR46411:SF1">
    <property type="entry name" value="FAMILY ATPASE, PUTATIVE (AFU_ORTHOLOGUE AFUA_7G05752)-RELATED"/>
    <property type="match status" value="1"/>
</dbReference>
<dbReference type="InterPro" id="IPR056599">
    <property type="entry name" value="AAA_lid_fung"/>
</dbReference>
<dbReference type="AlphaFoldDB" id="A0A6A6Z999"/>
<dbReference type="InterPro" id="IPR054289">
    <property type="entry name" value="DUF7025"/>
</dbReference>